<protein>
    <recommendedName>
        <fullName evidence="2">Zn(2)-C6 fungal-type domain-containing protein</fullName>
    </recommendedName>
</protein>
<evidence type="ECO:0000259" key="2">
    <source>
        <dbReference type="PROSITE" id="PS50048"/>
    </source>
</evidence>
<dbReference type="SUPFAM" id="SSF57701">
    <property type="entry name" value="Zn2/Cys6 DNA-binding domain"/>
    <property type="match status" value="1"/>
</dbReference>
<feature type="domain" description="Zn(2)-C6 fungal-type" evidence="2">
    <location>
        <begin position="642"/>
        <end position="673"/>
    </location>
</feature>
<name>A0AA38LUZ2_9TREE</name>
<comment type="caution">
    <text evidence="3">The sequence shown here is derived from an EMBL/GenBank/DDBJ whole genome shotgun (WGS) entry which is preliminary data.</text>
</comment>
<feature type="compositionally biased region" description="Low complexity" evidence="1">
    <location>
        <begin position="220"/>
        <end position="232"/>
    </location>
</feature>
<sequence>MSFGTSAPSLSYSSASTSFGGEIGTDLTAVAQPIATGDNPYGGGWIFENPFMPGQSVTRALGSGNAVGGQGGMDTKIGGDTSAAKGEQALEMTKAYSVMGATVGLNGMMDALSQGGAERTRRMSALDKEIQAAQSNAAYTASMLNSTPAGHGTSGMTSVQEAMYTLGQHTVPQQQWMGSHGPTDAPAEFMSFDPIDYPFTNIPTGARYDQLLQAKLGLPAASSSTTPTSTSPVNLTHSQPYTRQYDIPQEVPSTWSTPAQTKPVAPPVSAQSLAPPPSLPSSYHRQDPISSLSSQSSPALPLNTAPIPYSRTSSGTSQYPVPGVRAGSNPDPSFVPFYAYQQSDAALFPTATPSNPVVPLTLQTPYLAAQNYLNNRAPAIMDWGYPYPQLQQYQHPTSKAPDGRYPDPAPWFNSQGQDQALSEALSRNYNTSPSHRCPPGISPYAAPPTSATGCYDAQSALFPSDRSASSAFRTAQSSPSYETNPYKSEQRPQYLHDSQQYHSAGSSSTQRSHSFGLPPPSTSPYLWTSINPTQTAPVATASRSSPPIKREAASHSPTHPLVPSSAPLAELDKPKKRRVKSTGSTDVQETKGKSEGALGKRCRDVSNSGSDSHKGGEGALAEDKPEGLVDGQQEGAKKIVIACYTCRAKKLKCDGARPRCHHCARRDEDVCSYDAALKRRGPGRKTKERVSLGSQAGSTKRPGARPKKATKSVEATASLPPVPPIGPVEGYYERGGGYEGSSGAGSGDMAGHEASRQ</sequence>
<feature type="compositionally biased region" description="Basic and acidic residues" evidence="1">
    <location>
        <begin position="611"/>
        <end position="627"/>
    </location>
</feature>
<dbReference type="CDD" id="cd00067">
    <property type="entry name" value="GAL4"/>
    <property type="match status" value="1"/>
</dbReference>
<gene>
    <name evidence="3" type="ORF">MKK02DRAFT_44759</name>
</gene>
<proteinExistence type="predicted"/>
<dbReference type="SMART" id="SM00066">
    <property type="entry name" value="GAL4"/>
    <property type="match status" value="1"/>
</dbReference>
<feature type="compositionally biased region" description="Polar residues" evidence="1">
    <location>
        <begin position="310"/>
        <end position="319"/>
    </location>
</feature>
<evidence type="ECO:0000313" key="3">
    <source>
        <dbReference type="EMBL" id="KAI9636058.1"/>
    </source>
</evidence>
<feature type="compositionally biased region" description="Polar residues" evidence="1">
    <location>
        <begin position="523"/>
        <end position="545"/>
    </location>
</feature>
<feature type="compositionally biased region" description="Polar residues" evidence="1">
    <location>
        <begin position="233"/>
        <end position="242"/>
    </location>
</feature>
<accession>A0AA38LUZ2</accession>
<dbReference type="PROSITE" id="PS50048">
    <property type="entry name" value="ZN2_CY6_FUNGAL_2"/>
    <property type="match status" value="1"/>
</dbReference>
<dbReference type="RefSeq" id="XP_052945835.1">
    <property type="nucleotide sequence ID" value="XM_053093073.1"/>
</dbReference>
<evidence type="ECO:0000256" key="1">
    <source>
        <dbReference type="SAM" id="MobiDB-lite"/>
    </source>
</evidence>
<feature type="region of interest" description="Disordered" evidence="1">
    <location>
        <begin position="679"/>
        <end position="757"/>
    </location>
</feature>
<dbReference type="PROSITE" id="PS00463">
    <property type="entry name" value="ZN2_CY6_FUNGAL_1"/>
    <property type="match status" value="1"/>
</dbReference>
<feature type="compositionally biased region" description="Low complexity" evidence="1">
    <location>
        <begin position="288"/>
        <end position="302"/>
    </location>
</feature>
<organism evidence="3 4">
    <name type="scientific">Dioszegia hungarica</name>
    <dbReference type="NCBI Taxonomy" id="4972"/>
    <lineage>
        <taxon>Eukaryota</taxon>
        <taxon>Fungi</taxon>
        <taxon>Dikarya</taxon>
        <taxon>Basidiomycota</taxon>
        <taxon>Agaricomycotina</taxon>
        <taxon>Tremellomycetes</taxon>
        <taxon>Tremellales</taxon>
        <taxon>Bulleribasidiaceae</taxon>
        <taxon>Dioszegia</taxon>
    </lineage>
</organism>
<dbReference type="EMBL" id="JAKWFO010000005">
    <property type="protein sequence ID" value="KAI9636058.1"/>
    <property type="molecule type" value="Genomic_DNA"/>
</dbReference>
<dbReference type="GeneID" id="77732278"/>
<dbReference type="Proteomes" id="UP001164286">
    <property type="component" value="Unassembled WGS sequence"/>
</dbReference>
<feature type="region of interest" description="Disordered" evidence="1">
    <location>
        <begin position="220"/>
        <end position="321"/>
    </location>
</feature>
<feature type="compositionally biased region" description="Polar residues" evidence="1">
    <location>
        <begin position="496"/>
        <end position="513"/>
    </location>
</feature>
<feature type="region of interest" description="Disordered" evidence="1">
    <location>
        <begin position="392"/>
        <end position="415"/>
    </location>
</feature>
<dbReference type="InterPro" id="IPR001138">
    <property type="entry name" value="Zn2Cys6_DnaBD"/>
</dbReference>
<feature type="compositionally biased region" description="Polar residues" evidence="1">
    <location>
        <begin position="251"/>
        <end position="260"/>
    </location>
</feature>
<keyword evidence="4" id="KW-1185">Reference proteome</keyword>
<feature type="compositionally biased region" description="Polar residues" evidence="1">
    <location>
        <begin position="466"/>
        <end position="487"/>
    </location>
</feature>
<reference evidence="3" key="1">
    <citation type="journal article" date="2022" name="G3 (Bethesda)">
        <title>High quality genome of the basidiomycete yeast Dioszegia hungarica PDD-24b-2 isolated from cloud water.</title>
        <authorList>
            <person name="Jarrige D."/>
            <person name="Haridas S."/>
            <person name="Bleykasten-Grosshans C."/>
            <person name="Joly M."/>
            <person name="Nadalig T."/>
            <person name="Sancelme M."/>
            <person name="Vuilleumier S."/>
            <person name="Grigoriev I.V."/>
            <person name="Amato P."/>
            <person name="Bringel F."/>
        </authorList>
    </citation>
    <scope>NUCLEOTIDE SEQUENCE</scope>
    <source>
        <strain evidence="3">PDD-24b-2</strain>
    </source>
</reference>
<feature type="region of interest" description="Disordered" evidence="1">
    <location>
        <begin position="466"/>
        <end position="632"/>
    </location>
</feature>
<dbReference type="Gene3D" id="4.10.240.10">
    <property type="entry name" value="Zn(2)-C6 fungal-type DNA-binding domain"/>
    <property type="match status" value="1"/>
</dbReference>
<dbReference type="AlphaFoldDB" id="A0AA38LUZ2"/>
<dbReference type="InterPro" id="IPR036864">
    <property type="entry name" value="Zn2-C6_fun-type_DNA-bd_sf"/>
</dbReference>
<feature type="compositionally biased region" description="Gly residues" evidence="1">
    <location>
        <begin position="733"/>
        <end position="748"/>
    </location>
</feature>
<dbReference type="GO" id="GO:0000981">
    <property type="term" value="F:DNA-binding transcription factor activity, RNA polymerase II-specific"/>
    <property type="evidence" value="ECO:0007669"/>
    <property type="project" value="InterPro"/>
</dbReference>
<dbReference type="GO" id="GO:0008270">
    <property type="term" value="F:zinc ion binding"/>
    <property type="evidence" value="ECO:0007669"/>
    <property type="project" value="InterPro"/>
</dbReference>
<evidence type="ECO:0000313" key="4">
    <source>
        <dbReference type="Proteomes" id="UP001164286"/>
    </source>
</evidence>
<dbReference type="Pfam" id="PF00172">
    <property type="entry name" value="Zn_clus"/>
    <property type="match status" value="1"/>
</dbReference>